<sequence length="412" mass="49695">MNIGSIVKYYRLRNGLTQAELSNGICSISHLSKIESNKYSPHKETLEELFKKMHIEWEKEVVGYKKFEEKLSRFISHSVYYDFESMETLYKELKENEDYLQSTDLVNKYELYKLRYYLYKRDTSQAKRQHQLVEKLRPTFNDYERIVAKVISIMFYISIGEDERAEQLFAKIDEDAERIPKLLEGEYFYQRAWLLHKKTKYGKSSYYAEMAVEHFLKDFNYIRLMHAQLLLAINFTSRDLYLQSEKLFTILMRNTQMMGQGELYQHTLYNLSVLYNRMGNHTDAYELLVELKSIISVESGFYDAVLLNMLHTSLEAGIDSPNALEELKVKMYKSKDPYLEIHYEYYKKTKFSQQELYDYSENIMFPFLRKYGYIEEGRRIAWRLARYYKEKEDYEKVDFFSDYYYAEGDKEL</sequence>
<dbReference type="SMART" id="SM00530">
    <property type="entry name" value="HTH_XRE"/>
    <property type="match status" value="1"/>
</dbReference>
<dbReference type="InterPro" id="IPR001387">
    <property type="entry name" value="Cro/C1-type_HTH"/>
</dbReference>
<comment type="caution">
    <text evidence="2">The sequence shown here is derived from an EMBL/GenBank/DDBJ whole genome shotgun (WGS) entry which is preliminary data.</text>
</comment>
<dbReference type="Gene3D" id="1.10.260.40">
    <property type="entry name" value="lambda repressor-like DNA-binding domains"/>
    <property type="match status" value="1"/>
</dbReference>
<dbReference type="GO" id="GO:0003677">
    <property type="term" value="F:DNA binding"/>
    <property type="evidence" value="ECO:0007669"/>
    <property type="project" value="InterPro"/>
</dbReference>
<dbReference type="Pfam" id="PF01381">
    <property type="entry name" value="HTH_3"/>
    <property type="match status" value="1"/>
</dbReference>
<dbReference type="EMBL" id="DYWT01000311">
    <property type="protein sequence ID" value="HJF34219.1"/>
    <property type="molecule type" value="Genomic_DNA"/>
</dbReference>
<protein>
    <submittedName>
        <fullName evidence="2">Helix-turn-helix domain-containing protein</fullName>
    </submittedName>
</protein>
<reference evidence="2" key="2">
    <citation type="submission" date="2021-09" db="EMBL/GenBank/DDBJ databases">
        <authorList>
            <person name="Gilroy R."/>
        </authorList>
    </citation>
    <scope>NUCLEOTIDE SEQUENCE</scope>
    <source>
        <strain evidence="2">CHK171-7178</strain>
    </source>
</reference>
<name>A0A921G3K1_SPOPS</name>
<dbReference type="SUPFAM" id="SSF48452">
    <property type="entry name" value="TPR-like"/>
    <property type="match status" value="1"/>
</dbReference>
<proteinExistence type="predicted"/>
<reference evidence="2" key="1">
    <citation type="journal article" date="2021" name="PeerJ">
        <title>Extensive microbial diversity within the chicken gut microbiome revealed by metagenomics and culture.</title>
        <authorList>
            <person name="Gilroy R."/>
            <person name="Ravi A."/>
            <person name="Getino M."/>
            <person name="Pursley I."/>
            <person name="Horton D.L."/>
            <person name="Alikhan N.F."/>
            <person name="Baker D."/>
            <person name="Gharbi K."/>
            <person name="Hall N."/>
            <person name="Watson M."/>
            <person name="Adriaenssens E.M."/>
            <person name="Foster-Nyarko E."/>
            <person name="Jarju S."/>
            <person name="Secka A."/>
            <person name="Antonio M."/>
            <person name="Oren A."/>
            <person name="Chaudhuri R.R."/>
            <person name="La Ragione R."/>
            <person name="Hildebrand F."/>
            <person name="Pallen M.J."/>
        </authorList>
    </citation>
    <scope>NUCLEOTIDE SEQUENCE</scope>
    <source>
        <strain evidence="2">CHK171-7178</strain>
    </source>
</reference>
<dbReference type="SUPFAM" id="SSF47413">
    <property type="entry name" value="lambda repressor-like DNA-binding domains"/>
    <property type="match status" value="1"/>
</dbReference>
<dbReference type="PROSITE" id="PS50943">
    <property type="entry name" value="HTH_CROC1"/>
    <property type="match status" value="1"/>
</dbReference>
<dbReference type="AlphaFoldDB" id="A0A921G3K1"/>
<accession>A0A921G3K1</accession>
<dbReference type="Proteomes" id="UP000698173">
    <property type="component" value="Unassembled WGS sequence"/>
</dbReference>
<dbReference type="Gene3D" id="1.25.40.10">
    <property type="entry name" value="Tetratricopeptide repeat domain"/>
    <property type="match status" value="1"/>
</dbReference>
<feature type="domain" description="HTH cro/C1-type" evidence="1">
    <location>
        <begin position="7"/>
        <end position="61"/>
    </location>
</feature>
<evidence type="ECO:0000313" key="3">
    <source>
        <dbReference type="Proteomes" id="UP000698173"/>
    </source>
</evidence>
<dbReference type="InterPro" id="IPR011990">
    <property type="entry name" value="TPR-like_helical_dom_sf"/>
</dbReference>
<dbReference type="CDD" id="cd00093">
    <property type="entry name" value="HTH_XRE"/>
    <property type="match status" value="1"/>
</dbReference>
<dbReference type="InterPro" id="IPR010982">
    <property type="entry name" value="Lambda_DNA-bd_dom_sf"/>
</dbReference>
<gene>
    <name evidence="2" type="ORF">K8V56_20850</name>
</gene>
<evidence type="ECO:0000259" key="1">
    <source>
        <dbReference type="PROSITE" id="PS50943"/>
    </source>
</evidence>
<organism evidence="2 3">
    <name type="scientific">Sporosarcina psychrophila</name>
    <name type="common">Bacillus psychrophilus</name>
    <dbReference type="NCBI Taxonomy" id="1476"/>
    <lineage>
        <taxon>Bacteria</taxon>
        <taxon>Bacillati</taxon>
        <taxon>Bacillota</taxon>
        <taxon>Bacilli</taxon>
        <taxon>Bacillales</taxon>
        <taxon>Caryophanaceae</taxon>
        <taxon>Sporosarcina</taxon>
    </lineage>
</organism>
<evidence type="ECO:0000313" key="2">
    <source>
        <dbReference type="EMBL" id="HJF34219.1"/>
    </source>
</evidence>